<dbReference type="InterPro" id="IPR043781">
    <property type="entry name" value="DUF5723"/>
</dbReference>
<dbReference type="Pfam" id="PF18990">
    <property type="entry name" value="DUF5723"/>
    <property type="match status" value="1"/>
</dbReference>
<dbReference type="Proteomes" id="UP000075583">
    <property type="component" value="Unassembled WGS sequence"/>
</dbReference>
<comment type="caution">
    <text evidence="2">The sequence shown here is derived from an EMBL/GenBank/DDBJ whole genome shotgun (WGS) entry which is preliminary data.</text>
</comment>
<evidence type="ECO:0000259" key="1">
    <source>
        <dbReference type="Pfam" id="PF18990"/>
    </source>
</evidence>
<sequence>MIKAMKKLLLTSLILVFCIQLSYSQAYFSYFQLRELVPQTQSLQPAFIPKNTFTFGLPTAGFLAQSDFRLRELISKPDGDINFEVNFNVLLGASAEINRVSTDVTANLFHIGYKTKNGAYSLFANARASVDLRYGKDFMEFMANGNSNRIGGEINLSESRVFANSYQEIGVGHARKFLGERLTVGARVKLITGLFHASTAEGASGTLYTNEIDNSWRISLKNATVNTAGLDLLMNSDDYESNATSKYAMNNQNKTVAFDLGAKFKVLDWLTVEAAMNDIGTIKWKEQVRNYNSADTTVIINGVQLRGLENSSEVFRDSIENKFRSNETQNEFSTSLPTKTYLAASLFLTSKDKFTVVAFNNHVFKEIDPSFAVAYNHTMNKFTFGLLGSYRGPQNEFNMGMNIAADIGPIQLYVATDNALVSNKPEQYSKFDLRFGLNLMFGYKKWLPKLDIVDLDSL</sequence>
<name>A0A150X020_ROSEK</name>
<dbReference type="AlphaFoldDB" id="A0A150X020"/>
<protein>
    <recommendedName>
        <fullName evidence="1">DUF5723 domain-containing protein</fullName>
    </recommendedName>
</protein>
<dbReference type="EMBL" id="LQZQ01000049">
    <property type="protein sequence ID" value="KYG72006.1"/>
    <property type="molecule type" value="Genomic_DNA"/>
</dbReference>
<accession>A0A150X020</accession>
<reference evidence="2" key="1">
    <citation type="submission" date="2016-01" db="EMBL/GenBank/DDBJ databases">
        <title>Genome sequencing of Roseivirga ehrenbergii KMM 6017.</title>
        <authorList>
            <person name="Selvaratnam C."/>
            <person name="Thevarajoo S."/>
            <person name="Goh K.M."/>
            <person name="Ee R."/>
            <person name="Chan K.-G."/>
            <person name="Chong C.S."/>
        </authorList>
    </citation>
    <scope>NUCLEOTIDE SEQUENCE [LARGE SCALE GENOMIC DNA]</scope>
    <source>
        <strain evidence="2">KMM 6017</strain>
    </source>
</reference>
<feature type="domain" description="DUF5723" evidence="1">
    <location>
        <begin position="45"/>
        <end position="417"/>
    </location>
</feature>
<keyword evidence="3" id="KW-1185">Reference proteome</keyword>
<evidence type="ECO:0000313" key="3">
    <source>
        <dbReference type="Proteomes" id="UP000075583"/>
    </source>
</evidence>
<dbReference type="STRING" id="279360.MB14_08080"/>
<gene>
    <name evidence="2" type="ORF">MB14_08080</name>
</gene>
<proteinExistence type="predicted"/>
<organism evidence="2 3">
    <name type="scientific">Roseivirga ehrenbergii (strain DSM 102268 / JCM 13514 / KCTC 12282 / NCIMB 14502 / KMM 6017)</name>
    <dbReference type="NCBI Taxonomy" id="279360"/>
    <lineage>
        <taxon>Bacteria</taxon>
        <taxon>Pseudomonadati</taxon>
        <taxon>Bacteroidota</taxon>
        <taxon>Cytophagia</taxon>
        <taxon>Cytophagales</taxon>
        <taxon>Roseivirgaceae</taxon>
        <taxon>Roseivirga</taxon>
    </lineage>
</organism>
<evidence type="ECO:0000313" key="2">
    <source>
        <dbReference type="EMBL" id="KYG72006.1"/>
    </source>
</evidence>